<evidence type="ECO:0000313" key="15">
    <source>
        <dbReference type="Proteomes" id="UP000322644"/>
    </source>
</evidence>
<dbReference type="GO" id="GO:0009244">
    <property type="term" value="P:lipopolysaccharide core region biosynthetic process"/>
    <property type="evidence" value="ECO:0007669"/>
    <property type="project" value="InterPro"/>
</dbReference>
<dbReference type="AlphaFoldDB" id="A0A5C2HJ38"/>
<comment type="catalytic activity">
    <reaction evidence="13">
        <text>an alpha-Kdo-(2-&gt;4)-alpha-Kdo-(2-&gt;6)-lipid A + ADP-L-glycero-beta-D-manno-heptose = an L-alpha-D-Hep-(1-&gt;5)-[alpha-Kdo-(2-&gt;4)]-alpha-Kdo-(2-&gt;6)-lipid A + ADP + H(+)</text>
        <dbReference type="Rhea" id="RHEA:74067"/>
        <dbReference type="ChEBI" id="CHEBI:15378"/>
        <dbReference type="ChEBI" id="CHEBI:61506"/>
        <dbReference type="ChEBI" id="CHEBI:176431"/>
        <dbReference type="ChEBI" id="CHEBI:193068"/>
        <dbReference type="ChEBI" id="CHEBI:456216"/>
        <dbReference type="EC" id="2.4.99.23"/>
    </reaction>
</comment>
<evidence type="ECO:0000256" key="7">
    <source>
        <dbReference type="ARBA" id="ARBA00022985"/>
    </source>
</evidence>
<evidence type="ECO:0000256" key="4">
    <source>
        <dbReference type="ARBA" id="ARBA00022519"/>
    </source>
</evidence>
<evidence type="ECO:0000256" key="10">
    <source>
        <dbReference type="ARBA" id="ARBA00044041"/>
    </source>
</evidence>
<evidence type="ECO:0000256" key="6">
    <source>
        <dbReference type="ARBA" id="ARBA00022679"/>
    </source>
</evidence>
<reference evidence="14 15" key="1">
    <citation type="submission" date="2019-09" db="EMBL/GenBank/DDBJ databases">
        <title>Complete genome sequencing of four Arcobacter species reveals a diverse suite of mobile elements.</title>
        <authorList>
            <person name="Miller W.G."/>
            <person name="Yee E."/>
            <person name="Bono J.L."/>
        </authorList>
    </citation>
    <scope>NUCLEOTIDE SEQUENCE [LARGE SCALE GENOMIC DNA]</scope>
    <source>
        <strain evidence="14 15">CCUG 56899</strain>
    </source>
</reference>
<dbReference type="SUPFAM" id="SSF53756">
    <property type="entry name" value="UDP-Glycosyltransferase/glycogen phosphorylase"/>
    <property type="match status" value="1"/>
</dbReference>
<organism evidence="14 15">
    <name type="scientific">Arcobacter porcinus</name>
    <dbReference type="NCBI Taxonomy" id="1935204"/>
    <lineage>
        <taxon>Bacteria</taxon>
        <taxon>Pseudomonadati</taxon>
        <taxon>Campylobacterota</taxon>
        <taxon>Epsilonproteobacteria</taxon>
        <taxon>Campylobacterales</taxon>
        <taxon>Arcobacteraceae</taxon>
        <taxon>Arcobacter</taxon>
    </lineage>
</organism>
<protein>
    <recommendedName>
        <fullName evidence="11">Lipopolysaccharide heptosyltransferase 1</fullName>
        <ecNumber evidence="10">2.4.99.23</ecNumber>
    </recommendedName>
    <alternativeName>
        <fullName evidence="12">ADP-heptose:lipopolysaccharide heptosyltransferase I</fullName>
    </alternativeName>
</protein>
<evidence type="ECO:0000256" key="11">
    <source>
        <dbReference type="ARBA" id="ARBA00044190"/>
    </source>
</evidence>
<keyword evidence="4" id="KW-0997">Cell inner membrane</keyword>
<dbReference type="KEGG" id="apoc:APORC_1526"/>
<dbReference type="EMBL" id="CP036246">
    <property type="protein sequence ID" value="QEP41102.1"/>
    <property type="molecule type" value="Genomic_DNA"/>
</dbReference>
<dbReference type="EC" id="2.4.99.23" evidence="10"/>
<keyword evidence="5 14" id="KW-0328">Glycosyltransferase</keyword>
<accession>A0A5C2HJ38</accession>
<sequence>MKRIAIVKLSAMGDIIHAMSALQFIKKHNPNLQIDWFVEKAFSKVLQYNPDINNIYEVNLKAIKKDKKEIFNQIKLIKEYSKNNYDLVIDAQGLIKSALVSFFLAKNRAGFCKNSTREGLASIFYKNKISIEYEKNVIDRNCFLLSKALDFSIRKEDILNKKPFLFFENEDEIIYEYLSNNKKNVLLVVGASWDSKMYSKEKFVKIVSCFDENFIIAWGNEKEKEIAEFISKNSNAKVLPKIDLNSLKALISKVDLVVGNDTGPTHMAWALNTPSITIFGNTPAYRNTYTTKINKTIKSEKEVNPLKLDKNDFSIQNIDEKKIVKMAKELLCIEK</sequence>
<reference evidence="14 15" key="2">
    <citation type="submission" date="2019-09" db="EMBL/GenBank/DDBJ databases">
        <title>Taxonomic note: a critical rebuttal of the proposed division of the genus Arcobacter into six genera, emended descriptions of Arcobacter anaerophilus and the genus Arcobacter, and an assessment of genus-level boundaries for Epsilonproteobacteria using in silico genomic comparator tools.</title>
        <authorList>
            <person name="On S.L.W."/>
            <person name="Miller W.G."/>
            <person name="Biggs P."/>
            <person name="Cornelius A."/>
            <person name="Vandamme P."/>
        </authorList>
    </citation>
    <scope>NUCLEOTIDE SEQUENCE [LARGE SCALE GENOMIC DNA]</scope>
    <source>
        <strain evidence="14 15">CCUG 56899</strain>
    </source>
</reference>
<comment type="pathway">
    <text evidence="2">Bacterial outer membrane biogenesis; LPS core biosynthesis.</text>
</comment>
<keyword evidence="7" id="KW-0448">Lipopolysaccharide biosynthesis</keyword>
<evidence type="ECO:0000256" key="3">
    <source>
        <dbReference type="ARBA" id="ARBA00022475"/>
    </source>
</evidence>
<proteinExistence type="inferred from homology"/>
<dbReference type="InterPro" id="IPR051199">
    <property type="entry name" value="LPS_LOS_Heptosyltrfase"/>
</dbReference>
<keyword evidence="3" id="KW-1003">Cell membrane</keyword>
<comment type="similarity">
    <text evidence="9">Belongs to the glycosyltransferase 9 family.</text>
</comment>
<dbReference type="Gene3D" id="3.40.50.2000">
    <property type="entry name" value="Glycogen Phosphorylase B"/>
    <property type="match status" value="2"/>
</dbReference>
<evidence type="ECO:0000256" key="9">
    <source>
        <dbReference type="ARBA" id="ARBA00043995"/>
    </source>
</evidence>
<evidence type="ECO:0000256" key="5">
    <source>
        <dbReference type="ARBA" id="ARBA00022676"/>
    </source>
</evidence>
<comment type="subcellular location">
    <subcellularLocation>
        <location evidence="1">Cell inner membrane</location>
        <topology evidence="1">Peripheral membrane protein</topology>
        <orientation evidence="1">Cytoplasmic side</orientation>
    </subcellularLocation>
</comment>
<dbReference type="InterPro" id="IPR011908">
    <property type="entry name" value="LipoPS_heptosylTferase-I"/>
</dbReference>
<evidence type="ECO:0000256" key="8">
    <source>
        <dbReference type="ARBA" id="ARBA00023136"/>
    </source>
</evidence>
<dbReference type="GO" id="GO:0008713">
    <property type="term" value="F:ADP-heptose-lipopolysaccharide heptosyltransferase activity"/>
    <property type="evidence" value="ECO:0007669"/>
    <property type="project" value="TreeGrafter"/>
</dbReference>
<dbReference type="PANTHER" id="PTHR30160:SF19">
    <property type="entry name" value="LIPOPOLYSACCHARIDE HEPTOSYLTRANSFERASE 1"/>
    <property type="match status" value="1"/>
</dbReference>
<dbReference type="Proteomes" id="UP000322644">
    <property type="component" value="Chromosome"/>
</dbReference>
<dbReference type="NCBIfam" id="TIGR02193">
    <property type="entry name" value="heptsyl_trn_I"/>
    <property type="match status" value="1"/>
</dbReference>
<dbReference type="GO" id="GO:0005886">
    <property type="term" value="C:plasma membrane"/>
    <property type="evidence" value="ECO:0007669"/>
    <property type="project" value="UniProtKB-SubCell"/>
</dbReference>
<evidence type="ECO:0000256" key="2">
    <source>
        <dbReference type="ARBA" id="ARBA00004713"/>
    </source>
</evidence>
<evidence type="ECO:0000256" key="13">
    <source>
        <dbReference type="ARBA" id="ARBA00049201"/>
    </source>
</evidence>
<dbReference type="CDD" id="cd03789">
    <property type="entry name" value="GT9_LPS_heptosyltransferase"/>
    <property type="match status" value="1"/>
</dbReference>
<dbReference type="InterPro" id="IPR002201">
    <property type="entry name" value="Glyco_trans_9"/>
</dbReference>
<keyword evidence="6 14" id="KW-0808">Transferase</keyword>
<evidence type="ECO:0000313" key="14">
    <source>
        <dbReference type="EMBL" id="QEP41102.1"/>
    </source>
</evidence>
<dbReference type="Pfam" id="PF01075">
    <property type="entry name" value="Glyco_transf_9"/>
    <property type="match status" value="1"/>
</dbReference>
<keyword evidence="8" id="KW-0472">Membrane</keyword>
<evidence type="ECO:0000256" key="12">
    <source>
        <dbReference type="ARBA" id="ARBA00044330"/>
    </source>
</evidence>
<dbReference type="PANTHER" id="PTHR30160">
    <property type="entry name" value="TETRAACYLDISACCHARIDE 4'-KINASE-RELATED"/>
    <property type="match status" value="1"/>
</dbReference>
<gene>
    <name evidence="14" type="primary">waaC</name>
    <name evidence="14" type="ORF">APORC_1526</name>
</gene>
<dbReference type="GO" id="GO:0005829">
    <property type="term" value="C:cytosol"/>
    <property type="evidence" value="ECO:0007669"/>
    <property type="project" value="TreeGrafter"/>
</dbReference>
<dbReference type="RefSeq" id="WP_066386627.1">
    <property type="nucleotide sequence ID" value="NZ_CP036246.2"/>
</dbReference>
<evidence type="ECO:0000256" key="1">
    <source>
        <dbReference type="ARBA" id="ARBA00004515"/>
    </source>
</evidence>
<name>A0A5C2HJ38_9BACT</name>